<dbReference type="InterPro" id="IPR015946">
    <property type="entry name" value="KH_dom-like_a/b"/>
</dbReference>
<dbReference type="Proteomes" id="UP001497493">
    <property type="component" value="Chromosome"/>
</dbReference>
<keyword evidence="4" id="KW-1185">Reference proteome</keyword>
<keyword evidence="1 2" id="KW-0690">Ribosome biogenesis</keyword>
<dbReference type="Pfam" id="PF02033">
    <property type="entry name" value="RBFA"/>
    <property type="match status" value="1"/>
</dbReference>
<dbReference type="InterPro" id="IPR023799">
    <property type="entry name" value="RbfA_dom_sf"/>
</dbReference>
<evidence type="ECO:0000313" key="3">
    <source>
        <dbReference type="EMBL" id="CAL1239947.1"/>
    </source>
</evidence>
<evidence type="ECO:0000313" key="4">
    <source>
        <dbReference type="Proteomes" id="UP001497493"/>
    </source>
</evidence>
<dbReference type="PANTHER" id="PTHR33515">
    <property type="entry name" value="RIBOSOME-BINDING FACTOR A, CHLOROPLASTIC-RELATED"/>
    <property type="match status" value="1"/>
</dbReference>
<accession>A0ABM9NHD8</accession>
<sequence length="129" mass="14446">MPREFSRSDRVASQIQREMAELIRTRVKEPRLGMITVNAVEVSRDLAVAKIYVSFLGAEGSAKDCVAGLAAHGPELRRELGRRLHIRVLPELRFLYDDSIERGMRMDALLDQIARQSAPEDPGKTGEDA</sequence>
<dbReference type="NCBIfam" id="TIGR00082">
    <property type="entry name" value="rbfA"/>
    <property type="match status" value="1"/>
</dbReference>
<comment type="subunit">
    <text evidence="2">Monomer. Binds 30S ribosomal subunits, but not 50S ribosomal subunits or 70S ribosomes.</text>
</comment>
<keyword evidence="2" id="KW-0963">Cytoplasm</keyword>
<dbReference type="InterPro" id="IPR000238">
    <property type="entry name" value="RbfA"/>
</dbReference>
<comment type="similarity">
    <text evidence="2">Belongs to the RbfA family.</text>
</comment>
<evidence type="ECO:0000256" key="1">
    <source>
        <dbReference type="ARBA" id="ARBA00022517"/>
    </source>
</evidence>
<organism evidence="3 4">
    <name type="scientific">Candidatus Methylocalor cossyra</name>
    <dbReference type="NCBI Taxonomy" id="3108543"/>
    <lineage>
        <taxon>Bacteria</taxon>
        <taxon>Pseudomonadati</taxon>
        <taxon>Pseudomonadota</taxon>
        <taxon>Gammaproteobacteria</taxon>
        <taxon>Methylococcales</taxon>
        <taxon>Methylococcaceae</taxon>
        <taxon>Candidatus Methylocalor</taxon>
    </lineage>
</organism>
<comment type="function">
    <text evidence="2">One of several proteins that assist in the late maturation steps of the functional core of the 30S ribosomal subunit. Associates with free 30S ribosomal subunits (but not with 30S subunits that are part of 70S ribosomes or polysomes). Required for efficient processing of 16S rRNA. May interact with the 5'-terminal helix region of 16S rRNA.</text>
</comment>
<evidence type="ECO:0000256" key="2">
    <source>
        <dbReference type="HAMAP-Rule" id="MF_00003"/>
    </source>
</evidence>
<gene>
    <name evidence="2 3" type="primary">rbfA</name>
    <name evidence="3" type="ORF">MECH1_V1_1171</name>
</gene>
<dbReference type="PANTHER" id="PTHR33515:SF1">
    <property type="entry name" value="RIBOSOME-BINDING FACTOR A, CHLOROPLASTIC-RELATED"/>
    <property type="match status" value="1"/>
</dbReference>
<protein>
    <recommendedName>
        <fullName evidence="2">Ribosome-binding factor A</fullName>
    </recommendedName>
</protein>
<proteinExistence type="inferred from homology"/>
<dbReference type="RefSeq" id="WP_348759469.1">
    <property type="nucleotide sequence ID" value="NZ_OZ026884.1"/>
</dbReference>
<name>A0ABM9NHD8_9GAMM</name>
<comment type="subcellular location">
    <subcellularLocation>
        <location evidence="2">Cytoplasm</location>
    </subcellularLocation>
</comment>
<dbReference type="SUPFAM" id="SSF89919">
    <property type="entry name" value="Ribosome-binding factor A, RbfA"/>
    <property type="match status" value="1"/>
</dbReference>
<dbReference type="HAMAP" id="MF_00003">
    <property type="entry name" value="RbfA"/>
    <property type="match status" value="1"/>
</dbReference>
<reference evidence="3 4" key="1">
    <citation type="submission" date="2024-04" db="EMBL/GenBank/DDBJ databases">
        <authorList>
            <person name="Cremers G."/>
        </authorList>
    </citation>
    <scope>NUCLEOTIDE SEQUENCE [LARGE SCALE GENOMIC DNA]</scope>
    <source>
        <strain evidence="3">MeCH1-AG</strain>
    </source>
</reference>
<dbReference type="EMBL" id="OZ026884">
    <property type="protein sequence ID" value="CAL1239947.1"/>
    <property type="molecule type" value="Genomic_DNA"/>
</dbReference>
<dbReference type="Gene3D" id="3.30.300.20">
    <property type="match status" value="1"/>
</dbReference>